<keyword evidence="1" id="KW-0547">Nucleotide-binding</keyword>
<evidence type="ECO:0000256" key="2">
    <source>
        <dbReference type="ARBA" id="ARBA00022840"/>
    </source>
</evidence>
<dbReference type="SMART" id="SM01073">
    <property type="entry name" value="CDC48_N"/>
    <property type="match status" value="1"/>
</dbReference>
<dbReference type="InterPro" id="IPR009010">
    <property type="entry name" value="Asp_de-COase-like_dom_sf"/>
</dbReference>
<name>A0AAV0ATW7_PHAPC</name>
<keyword evidence="6" id="KW-1185">Reference proteome</keyword>
<organism evidence="5 6">
    <name type="scientific">Phakopsora pachyrhizi</name>
    <name type="common">Asian soybean rust disease fungus</name>
    <dbReference type="NCBI Taxonomy" id="170000"/>
    <lineage>
        <taxon>Eukaryota</taxon>
        <taxon>Fungi</taxon>
        <taxon>Dikarya</taxon>
        <taxon>Basidiomycota</taxon>
        <taxon>Pucciniomycotina</taxon>
        <taxon>Pucciniomycetes</taxon>
        <taxon>Pucciniales</taxon>
        <taxon>Phakopsoraceae</taxon>
        <taxon>Phakopsora</taxon>
    </lineage>
</organism>
<accession>A0AAV0ATW7</accession>
<sequence>MADDPSIKKENPAGADHDPATVATLNPATMEVLSLFRGDTIIVRGKKRKDTVLIVLSSDEVDEGKIQINKVTCCNSWFANLYLPAPLFYPIILKVARNNLRVKLGDVCNVHPCHDIKYGRRIHVLPFDDSIDGLTGNIFEVFLKPYFLEGLPAFLLTISLCL</sequence>
<evidence type="ECO:0000313" key="5">
    <source>
        <dbReference type="EMBL" id="CAH7673130.1"/>
    </source>
</evidence>
<evidence type="ECO:0000259" key="4">
    <source>
        <dbReference type="SMART" id="SM01073"/>
    </source>
</evidence>
<dbReference type="Proteomes" id="UP001153365">
    <property type="component" value="Unassembled WGS sequence"/>
</dbReference>
<reference evidence="5" key="1">
    <citation type="submission" date="2022-06" db="EMBL/GenBank/DDBJ databases">
        <authorList>
            <consortium name="SYNGENTA / RWTH Aachen University"/>
        </authorList>
    </citation>
    <scope>NUCLEOTIDE SEQUENCE</scope>
</reference>
<evidence type="ECO:0000256" key="3">
    <source>
        <dbReference type="SAM" id="MobiDB-lite"/>
    </source>
</evidence>
<dbReference type="InterPro" id="IPR029067">
    <property type="entry name" value="CDC48_domain_2-like_sf"/>
</dbReference>
<evidence type="ECO:0000256" key="1">
    <source>
        <dbReference type="ARBA" id="ARBA00022741"/>
    </source>
</evidence>
<comment type="caution">
    <text evidence="5">The sequence shown here is derived from an EMBL/GenBank/DDBJ whole genome shotgun (WGS) entry which is preliminary data.</text>
</comment>
<dbReference type="GO" id="GO:0005524">
    <property type="term" value="F:ATP binding"/>
    <property type="evidence" value="ECO:0007669"/>
    <property type="project" value="UniProtKB-KW"/>
</dbReference>
<feature type="domain" description="CDC48 N-terminal subdomain" evidence="4">
    <location>
        <begin position="9"/>
        <end position="116"/>
    </location>
</feature>
<evidence type="ECO:0000313" key="6">
    <source>
        <dbReference type="Proteomes" id="UP001153365"/>
    </source>
</evidence>
<keyword evidence="2" id="KW-0067">ATP-binding</keyword>
<dbReference type="Gene3D" id="3.10.330.10">
    <property type="match status" value="1"/>
</dbReference>
<proteinExistence type="predicted"/>
<dbReference type="EMBL" id="CALTRL010001609">
    <property type="protein sequence ID" value="CAH7673130.1"/>
    <property type="molecule type" value="Genomic_DNA"/>
</dbReference>
<dbReference type="Gene3D" id="2.40.40.20">
    <property type="match status" value="1"/>
</dbReference>
<dbReference type="SUPFAM" id="SSF54585">
    <property type="entry name" value="Cdc48 domain 2-like"/>
    <property type="match status" value="1"/>
</dbReference>
<feature type="compositionally biased region" description="Basic and acidic residues" evidence="3">
    <location>
        <begin position="1"/>
        <end position="19"/>
    </location>
</feature>
<feature type="region of interest" description="Disordered" evidence="3">
    <location>
        <begin position="1"/>
        <end position="21"/>
    </location>
</feature>
<dbReference type="InterPro" id="IPR003338">
    <property type="entry name" value="CDC4_N-term_subdom"/>
</dbReference>
<dbReference type="AlphaFoldDB" id="A0AAV0ATW7"/>
<dbReference type="SUPFAM" id="SSF50692">
    <property type="entry name" value="ADC-like"/>
    <property type="match status" value="1"/>
</dbReference>
<dbReference type="Pfam" id="PF02359">
    <property type="entry name" value="CDC48_N"/>
    <property type="match status" value="1"/>
</dbReference>
<protein>
    <recommendedName>
        <fullName evidence="4">CDC48 N-terminal subdomain domain-containing protein</fullName>
    </recommendedName>
</protein>
<gene>
    <name evidence="5" type="ORF">PPACK8108_LOCUS7996</name>
</gene>